<dbReference type="EMBL" id="MCGR01000008">
    <property type="protein sequence ID" value="ORY88888.1"/>
    <property type="molecule type" value="Genomic_DNA"/>
</dbReference>
<sequence>MILILSSLTSLLSQLISPQGAPHTSILISRLNGSVIAHQHTPSLPPFPPASLNQRDEEERARLYAAVGVSSWEEEEQDANGAREVLMLETELGRIAITSIGAFLLLLVGTEVSPWPVLEKKIRLAEEQLKEPLSRVGQ</sequence>
<feature type="chain" id="PRO_5012237575" evidence="1">
    <location>
        <begin position="19"/>
        <end position="138"/>
    </location>
</feature>
<dbReference type="OrthoDB" id="2524635at2759"/>
<comment type="caution">
    <text evidence="2">The sequence shown here is derived from an EMBL/GenBank/DDBJ whole genome shotgun (WGS) entry which is preliminary data.</text>
</comment>
<keyword evidence="3" id="KW-1185">Reference proteome</keyword>
<gene>
    <name evidence="2" type="ORF">BCR35DRAFT_301252</name>
</gene>
<dbReference type="Proteomes" id="UP000193467">
    <property type="component" value="Unassembled WGS sequence"/>
</dbReference>
<protein>
    <submittedName>
        <fullName evidence="2">Uncharacterized protein</fullName>
    </submittedName>
</protein>
<dbReference type="Gene3D" id="3.30.450.30">
    <property type="entry name" value="Dynein light chain 2a, cytoplasmic"/>
    <property type="match status" value="1"/>
</dbReference>
<name>A0A1Y2FZU2_9BASI</name>
<dbReference type="InParanoid" id="A0A1Y2FZU2"/>
<feature type="signal peptide" evidence="1">
    <location>
        <begin position="1"/>
        <end position="18"/>
    </location>
</feature>
<organism evidence="2 3">
    <name type="scientific">Leucosporidium creatinivorum</name>
    <dbReference type="NCBI Taxonomy" id="106004"/>
    <lineage>
        <taxon>Eukaryota</taxon>
        <taxon>Fungi</taxon>
        <taxon>Dikarya</taxon>
        <taxon>Basidiomycota</taxon>
        <taxon>Pucciniomycotina</taxon>
        <taxon>Microbotryomycetes</taxon>
        <taxon>Leucosporidiales</taxon>
        <taxon>Leucosporidium</taxon>
    </lineage>
</organism>
<dbReference type="AlphaFoldDB" id="A0A1Y2FZU2"/>
<evidence type="ECO:0000313" key="2">
    <source>
        <dbReference type="EMBL" id="ORY88888.1"/>
    </source>
</evidence>
<accession>A0A1Y2FZU2</accession>
<evidence type="ECO:0000313" key="3">
    <source>
        <dbReference type="Proteomes" id="UP000193467"/>
    </source>
</evidence>
<keyword evidence="1" id="KW-0732">Signal</keyword>
<proteinExistence type="predicted"/>
<evidence type="ECO:0000256" key="1">
    <source>
        <dbReference type="SAM" id="SignalP"/>
    </source>
</evidence>
<reference evidence="2 3" key="1">
    <citation type="submission" date="2016-07" db="EMBL/GenBank/DDBJ databases">
        <title>Pervasive Adenine N6-methylation of Active Genes in Fungi.</title>
        <authorList>
            <consortium name="DOE Joint Genome Institute"/>
            <person name="Mondo S.J."/>
            <person name="Dannebaum R.O."/>
            <person name="Kuo R.C."/>
            <person name="Labutti K."/>
            <person name="Haridas S."/>
            <person name="Kuo A."/>
            <person name="Salamov A."/>
            <person name="Ahrendt S.R."/>
            <person name="Lipzen A."/>
            <person name="Sullivan W."/>
            <person name="Andreopoulos W.B."/>
            <person name="Clum A."/>
            <person name="Lindquist E."/>
            <person name="Daum C."/>
            <person name="Ramamoorthy G.K."/>
            <person name="Gryganskyi A."/>
            <person name="Culley D."/>
            <person name="Magnuson J.K."/>
            <person name="James T.Y."/>
            <person name="O'Malley M.A."/>
            <person name="Stajich J.E."/>
            <person name="Spatafora J.W."/>
            <person name="Visel A."/>
            <person name="Grigoriev I.V."/>
        </authorList>
    </citation>
    <scope>NUCLEOTIDE SEQUENCE [LARGE SCALE GENOMIC DNA]</scope>
    <source>
        <strain evidence="2 3">62-1032</strain>
    </source>
</reference>